<dbReference type="CDD" id="cd10564">
    <property type="entry name" value="NapF_like"/>
    <property type="match status" value="1"/>
</dbReference>
<dbReference type="InterPro" id="IPR050157">
    <property type="entry name" value="PSI_iron-sulfur_center"/>
</dbReference>
<keyword evidence="8" id="KW-1185">Reference proteome</keyword>
<evidence type="ECO:0000256" key="2">
    <source>
        <dbReference type="ARBA" id="ARBA00022723"/>
    </source>
</evidence>
<evidence type="ECO:0000313" key="7">
    <source>
        <dbReference type="EMBL" id="MDG4475643.1"/>
    </source>
</evidence>
<dbReference type="Pfam" id="PF13187">
    <property type="entry name" value="Fer4_9"/>
    <property type="match status" value="1"/>
</dbReference>
<dbReference type="PANTHER" id="PTHR24960">
    <property type="entry name" value="PHOTOSYSTEM I IRON-SULFUR CENTER-RELATED"/>
    <property type="match status" value="1"/>
</dbReference>
<dbReference type="PROSITE" id="PS00198">
    <property type="entry name" value="4FE4S_FER_1"/>
    <property type="match status" value="1"/>
</dbReference>
<dbReference type="NCBIfam" id="TIGR00402">
    <property type="entry name" value="napF"/>
    <property type="match status" value="1"/>
</dbReference>
<reference evidence="7" key="2">
    <citation type="submission" date="2022-10" db="EMBL/GenBank/DDBJ databases">
        <authorList>
            <person name="Aronson H.S."/>
        </authorList>
    </citation>
    <scope>NUCLEOTIDE SEQUENCE</scope>
    <source>
        <strain evidence="7">RS19-109</strain>
    </source>
</reference>
<evidence type="ECO:0000256" key="4">
    <source>
        <dbReference type="ARBA" id="ARBA00023004"/>
    </source>
</evidence>
<accession>A0A9X4RLY6</accession>
<reference evidence="7" key="1">
    <citation type="journal article" date="2022" name="bioRxiv">
        <title>Thiovibrio frasassiensisgen. nov., sp. nov., an autotrophic, elemental sulfur disproportionating bacterium isolated from sulfidic karst sediment, and proposal of Thiovibrionaceae fam. nov.</title>
        <authorList>
            <person name="Aronson H."/>
            <person name="Thomas C."/>
            <person name="Bhattacharyya M."/>
            <person name="Eckstein S."/>
            <person name="Jensen S."/>
            <person name="Barco R."/>
            <person name="Macalady J."/>
            <person name="Amend J."/>
        </authorList>
    </citation>
    <scope>NUCLEOTIDE SEQUENCE</scope>
    <source>
        <strain evidence="7">RS19-109</strain>
    </source>
</reference>
<feature type="domain" description="4Fe-4S ferredoxin-type" evidence="6">
    <location>
        <begin position="23"/>
        <end position="54"/>
    </location>
</feature>
<keyword evidence="5" id="KW-0411">Iron-sulfur</keyword>
<evidence type="ECO:0000259" key="6">
    <source>
        <dbReference type="PROSITE" id="PS51379"/>
    </source>
</evidence>
<dbReference type="GO" id="GO:0046872">
    <property type="term" value="F:metal ion binding"/>
    <property type="evidence" value="ECO:0007669"/>
    <property type="project" value="UniProtKB-KW"/>
</dbReference>
<proteinExistence type="predicted"/>
<gene>
    <name evidence="7" type="primary">napF</name>
    <name evidence="7" type="ORF">OLX77_05645</name>
</gene>
<dbReference type="Proteomes" id="UP001154240">
    <property type="component" value="Unassembled WGS sequence"/>
</dbReference>
<dbReference type="GO" id="GO:0051539">
    <property type="term" value="F:4 iron, 4 sulfur cluster binding"/>
    <property type="evidence" value="ECO:0007669"/>
    <property type="project" value="UniProtKB-KW"/>
</dbReference>
<dbReference type="InterPro" id="IPR017900">
    <property type="entry name" value="4Fe4S_Fe_S_CS"/>
</dbReference>
<dbReference type="AlphaFoldDB" id="A0A9X4RLY6"/>
<dbReference type="PANTHER" id="PTHR24960:SF79">
    <property type="entry name" value="PHOTOSYSTEM I IRON-SULFUR CENTER"/>
    <property type="match status" value="1"/>
</dbReference>
<evidence type="ECO:0000256" key="5">
    <source>
        <dbReference type="ARBA" id="ARBA00023014"/>
    </source>
</evidence>
<dbReference type="EMBL" id="JAPHEH010000001">
    <property type="protein sequence ID" value="MDG4475643.1"/>
    <property type="molecule type" value="Genomic_DNA"/>
</dbReference>
<name>A0A9X4RLY6_9BACT</name>
<keyword evidence="4" id="KW-0408">Iron</keyword>
<dbReference type="RefSeq" id="WP_307632616.1">
    <property type="nucleotide sequence ID" value="NZ_JAPHEH010000001.1"/>
</dbReference>
<dbReference type="PROSITE" id="PS51379">
    <property type="entry name" value="4FE4S_FER_2"/>
    <property type="match status" value="3"/>
</dbReference>
<keyword evidence="1" id="KW-0004">4Fe-4S</keyword>
<dbReference type="SUPFAM" id="SSF54862">
    <property type="entry name" value="4Fe-4S ferredoxins"/>
    <property type="match status" value="1"/>
</dbReference>
<feature type="domain" description="4Fe-4S ferredoxin-type" evidence="6">
    <location>
        <begin position="55"/>
        <end position="86"/>
    </location>
</feature>
<evidence type="ECO:0000256" key="1">
    <source>
        <dbReference type="ARBA" id="ARBA00022485"/>
    </source>
</evidence>
<dbReference type="InterPro" id="IPR017896">
    <property type="entry name" value="4Fe4S_Fe-S-bd"/>
</dbReference>
<keyword evidence="3" id="KW-0677">Repeat</keyword>
<dbReference type="Gene3D" id="3.30.70.20">
    <property type="match status" value="2"/>
</dbReference>
<protein>
    <submittedName>
        <fullName evidence="7">Ferredoxin-type protein NapF</fullName>
    </submittedName>
</protein>
<feature type="domain" description="4Fe-4S ferredoxin-type" evidence="6">
    <location>
        <begin position="130"/>
        <end position="158"/>
    </location>
</feature>
<dbReference type="InterPro" id="IPR004496">
    <property type="entry name" value="NapF"/>
</dbReference>
<evidence type="ECO:0000256" key="3">
    <source>
        <dbReference type="ARBA" id="ARBA00022737"/>
    </source>
</evidence>
<organism evidence="7 8">
    <name type="scientific">Thiovibrio frasassiensis</name>
    <dbReference type="NCBI Taxonomy" id="2984131"/>
    <lineage>
        <taxon>Bacteria</taxon>
        <taxon>Pseudomonadati</taxon>
        <taxon>Thermodesulfobacteriota</taxon>
        <taxon>Desulfobulbia</taxon>
        <taxon>Desulfobulbales</taxon>
        <taxon>Thiovibrionaceae</taxon>
        <taxon>Thiovibrio</taxon>
    </lineage>
</organism>
<evidence type="ECO:0000313" key="8">
    <source>
        <dbReference type="Proteomes" id="UP001154240"/>
    </source>
</evidence>
<comment type="caution">
    <text evidence="7">The sequence shown here is derived from an EMBL/GenBank/DDBJ whole genome shotgun (WGS) entry which is preliminary data.</text>
</comment>
<keyword evidence="2" id="KW-0479">Metal-binding</keyword>
<sequence>MITNPDRRLFLRGGRPLAIRPPWSLSEDDFVKRCNRCRDCCSHCPQGILAPDLLGFPRVNFSKGPCTFCGACAQHCTPQALVMDTAAPPWLHKAVFAKTCLNGQGIPCRTCGEQCDSNAIIFPPSPGGRILPQLVTADCTGCGACYAVCPVQAIDLLT</sequence>